<proteinExistence type="predicted"/>
<dbReference type="AlphaFoldDB" id="A0A2Z7C193"/>
<protein>
    <submittedName>
        <fullName evidence="1">Uncharacterized protein</fullName>
    </submittedName>
</protein>
<reference evidence="1 2" key="1">
    <citation type="journal article" date="2015" name="Proc. Natl. Acad. Sci. U.S.A.">
        <title>The resurrection genome of Boea hygrometrica: A blueprint for survival of dehydration.</title>
        <authorList>
            <person name="Xiao L."/>
            <person name="Yang G."/>
            <person name="Zhang L."/>
            <person name="Yang X."/>
            <person name="Zhao S."/>
            <person name="Ji Z."/>
            <person name="Zhou Q."/>
            <person name="Hu M."/>
            <person name="Wang Y."/>
            <person name="Chen M."/>
            <person name="Xu Y."/>
            <person name="Jin H."/>
            <person name="Xiao X."/>
            <person name="Hu G."/>
            <person name="Bao F."/>
            <person name="Hu Y."/>
            <person name="Wan P."/>
            <person name="Li L."/>
            <person name="Deng X."/>
            <person name="Kuang T."/>
            <person name="Xiang C."/>
            <person name="Zhu J.K."/>
            <person name="Oliver M.J."/>
            <person name="He Y."/>
        </authorList>
    </citation>
    <scope>NUCLEOTIDE SEQUENCE [LARGE SCALE GENOMIC DNA]</scope>
    <source>
        <strain evidence="2">cv. XS01</strain>
    </source>
</reference>
<keyword evidence="2" id="KW-1185">Reference proteome</keyword>
<organism evidence="1 2">
    <name type="scientific">Dorcoceras hygrometricum</name>
    <dbReference type="NCBI Taxonomy" id="472368"/>
    <lineage>
        <taxon>Eukaryota</taxon>
        <taxon>Viridiplantae</taxon>
        <taxon>Streptophyta</taxon>
        <taxon>Embryophyta</taxon>
        <taxon>Tracheophyta</taxon>
        <taxon>Spermatophyta</taxon>
        <taxon>Magnoliopsida</taxon>
        <taxon>eudicotyledons</taxon>
        <taxon>Gunneridae</taxon>
        <taxon>Pentapetalae</taxon>
        <taxon>asterids</taxon>
        <taxon>lamiids</taxon>
        <taxon>Lamiales</taxon>
        <taxon>Gesneriaceae</taxon>
        <taxon>Didymocarpoideae</taxon>
        <taxon>Trichosporeae</taxon>
        <taxon>Loxocarpinae</taxon>
        <taxon>Dorcoceras</taxon>
    </lineage>
</organism>
<sequence length="67" mass="7378">MNSSKICPVDGSQDEVQQLVWLIILTEAGLAMETSKVESAARNQAEDKLNQLERSESAGTIRISCKR</sequence>
<evidence type="ECO:0000313" key="1">
    <source>
        <dbReference type="EMBL" id="KZV40572.1"/>
    </source>
</evidence>
<name>A0A2Z7C193_9LAMI</name>
<dbReference type="Proteomes" id="UP000250235">
    <property type="component" value="Unassembled WGS sequence"/>
</dbReference>
<accession>A0A2Z7C193</accession>
<evidence type="ECO:0000313" key="2">
    <source>
        <dbReference type="Proteomes" id="UP000250235"/>
    </source>
</evidence>
<dbReference type="EMBL" id="KQ999921">
    <property type="protein sequence ID" value="KZV40572.1"/>
    <property type="molecule type" value="Genomic_DNA"/>
</dbReference>
<gene>
    <name evidence="1" type="ORF">F511_21280</name>
</gene>